<evidence type="ECO:0000313" key="4">
    <source>
        <dbReference type="Proteomes" id="UP000700334"/>
    </source>
</evidence>
<name>A0A8J6A966_GALPY</name>
<accession>A0A8J6A966</accession>
<dbReference type="AlphaFoldDB" id="A0A8J6A966"/>
<feature type="region of interest" description="Disordered" evidence="1">
    <location>
        <begin position="37"/>
        <end position="132"/>
    </location>
</feature>
<keyword evidence="4" id="KW-1185">Reference proteome</keyword>
<dbReference type="OrthoDB" id="10067323at2759"/>
<feature type="domain" description="Wbp11/ELF5/Saf1 N-terminal" evidence="2">
    <location>
        <begin position="1"/>
        <end position="60"/>
    </location>
</feature>
<gene>
    <name evidence="3" type="ORF">J0S82_020116</name>
</gene>
<dbReference type="Pfam" id="PF09429">
    <property type="entry name" value="Wbp11"/>
    <property type="match status" value="1"/>
</dbReference>
<reference evidence="3" key="1">
    <citation type="journal article" date="2021" name="Evol. Appl.">
        <title>The genome of the Pyrenean desman and the effects of bottlenecks and inbreeding on the genomic landscape of an endangered species.</title>
        <authorList>
            <person name="Escoda L."/>
            <person name="Castresana J."/>
        </authorList>
    </citation>
    <scope>NUCLEOTIDE SEQUENCE</scope>
    <source>
        <strain evidence="3">IBE-C5619</strain>
    </source>
</reference>
<sequence>REFKKNKKQCMMVRAAVLKMKDPKPIIQDMEKLDEMEFNPVQQPQFNEKVLKDKRKKLQEEDMSYSPELAQHGHDEDASGTGEVDGCPEHMDPDKLSDSTNDSDTNRSDGESEGDECVHRDDDRDTDEENKHKHLPCPDHFLLDHHLLHLYSHLDCLQVFPQPTSRSSSIPETPWNGRSVRALAQTFTSRTPPGWPPGP</sequence>
<organism evidence="3 4">
    <name type="scientific">Galemys pyrenaicus</name>
    <name type="common">Iberian desman</name>
    <name type="synonym">Pyrenean desman</name>
    <dbReference type="NCBI Taxonomy" id="202257"/>
    <lineage>
        <taxon>Eukaryota</taxon>
        <taxon>Metazoa</taxon>
        <taxon>Chordata</taxon>
        <taxon>Craniata</taxon>
        <taxon>Vertebrata</taxon>
        <taxon>Euteleostomi</taxon>
        <taxon>Mammalia</taxon>
        <taxon>Eutheria</taxon>
        <taxon>Laurasiatheria</taxon>
        <taxon>Eulipotyphla</taxon>
        <taxon>Talpidae</taxon>
        <taxon>Galemys</taxon>
    </lineage>
</organism>
<dbReference type="GO" id="GO:0006396">
    <property type="term" value="P:RNA processing"/>
    <property type="evidence" value="ECO:0007669"/>
    <property type="project" value="InterPro"/>
</dbReference>
<dbReference type="EMBL" id="JAGFMF010012119">
    <property type="protein sequence ID" value="KAG8507199.1"/>
    <property type="molecule type" value="Genomic_DNA"/>
</dbReference>
<feature type="compositionally biased region" description="Basic and acidic residues" evidence="1">
    <location>
        <begin position="104"/>
        <end position="123"/>
    </location>
</feature>
<evidence type="ECO:0000259" key="2">
    <source>
        <dbReference type="Pfam" id="PF09429"/>
    </source>
</evidence>
<feature type="compositionally biased region" description="Basic and acidic residues" evidence="1">
    <location>
        <begin position="87"/>
        <end position="97"/>
    </location>
</feature>
<evidence type="ECO:0000313" key="3">
    <source>
        <dbReference type="EMBL" id="KAG8507199.1"/>
    </source>
</evidence>
<dbReference type="InterPro" id="IPR019007">
    <property type="entry name" value="Wbp11/ELF5/Saf1_N"/>
</dbReference>
<evidence type="ECO:0000256" key="1">
    <source>
        <dbReference type="SAM" id="MobiDB-lite"/>
    </source>
</evidence>
<feature type="non-terminal residue" evidence="3">
    <location>
        <position position="1"/>
    </location>
</feature>
<protein>
    <submittedName>
        <fullName evidence="3">WW domain-binding protein 11</fullName>
    </submittedName>
</protein>
<proteinExistence type="predicted"/>
<dbReference type="Proteomes" id="UP000700334">
    <property type="component" value="Unassembled WGS sequence"/>
</dbReference>
<comment type="caution">
    <text evidence="3">The sequence shown here is derived from an EMBL/GenBank/DDBJ whole genome shotgun (WGS) entry which is preliminary data.</text>
</comment>